<evidence type="ECO:0008006" key="9">
    <source>
        <dbReference type="Google" id="ProtNLM"/>
    </source>
</evidence>
<keyword evidence="1" id="KW-0540">Nuclease</keyword>
<dbReference type="EMBL" id="MDZA01000052">
    <property type="protein sequence ID" value="OGX91544.1"/>
    <property type="molecule type" value="Genomic_DNA"/>
</dbReference>
<evidence type="ECO:0000256" key="6">
    <source>
        <dbReference type="ARBA" id="ARBA00023180"/>
    </source>
</evidence>
<accession>A0A1G1TKY7</accession>
<dbReference type="GO" id="GO:0004519">
    <property type="term" value="F:endonuclease activity"/>
    <property type="evidence" value="ECO:0007669"/>
    <property type="project" value="UniProtKB-KW"/>
</dbReference>
<name>A0A1G1TKY7_9BACT</name>
<dbReference type="Pfam" id="PF02265">
    <property type="entry name" value="S1-P1_nuclease"/>
    <property type="match status" value="1"/>
</dbReference>
<dbReference type="GO" id="GO:0006308">
    <property type="term" value="P:DNA catabolic process"/>
    <property type="evidence" value="ECO:0007669"/>
    <property type="project" value="InterPro"/>
</dbReference>
<dbReference type="SUPFAM" id="SSF48537">
    <property type="entry name" value="Phospholipase C/P1 nuclease"/>
    <property type="match status" value="1"/>
</dbReference>
<protein>
    <recommendedName>
        <fullName evidence="9">S1/P1 Nuclease</fullName>
    </recommendedName>
</protein>
<evidence type="ECO:0000256" key="1">
    <source>
        <dbReference type="ARBA" id="ARBA00022722"/>
    </source>
</evidence>
<keyword evidence="4" id="KW-0378">Hydrolase</keyword>
<dbReference type="GO" id="GO:0046872">
    <property type="term" value="F:metal ion binding"/>
    <property type="evidence" value="ECO:0007669"/>
    <property type="project" value="UniProtKB-KW"/>
</dbReference>
<dbReference type="Gene3D" id="1.10.575.10">
    <property type="entry name" value="P1 Nuclease"/>
    <property type="match status" value="1"/>
</dbReference>
<evidence type="ECO:0000313" key="7">
    <source>
        <dbReference type="EMBL" id="OGX91544.1"/>
    </source>
</evidence>
<dbReference type="PANTHER" id="PTHR33146">
    <property type="entry name" value="ENDONUCLEASE 4"/>
    <property type="match status" value="1"/>
</dbReference>
<keyword evidence="6" id="KW-0325">Glycoprotein</keyword>
<dbReference type="InterPro" id="IPR008947">
    <property type="entry name" value="PLipase_C/P1_nuclease_dom_sf"/>
</dbReference>
<reference evidence="7 8" key="1">
    <citation type="submission" date="2016-08" db="EMBL/GenBank/DDBJ databases">
        <title>Hymenobacter coccineus sp. nov., Hymenobacter lapidarius sp. nov. and Hymenobacter glacialis sp. nov., isolated from Antarctic soil.</title>
        <authorList>
            <person name="Sedlacek I."/>
            <person name="Kralova S."/>
            <person name="Kyrova K."/>
            <person name="Maslanova I."/>
            <person name="Stankova E."/>
            <person name="Vrbovska V."/>
            <person name="Nemec M."/>
            <person name="Bartak M."/>
            <person name="Svec P."/>
            <person name="Busse H.-J."/>
            <person name="Pantucek R."/>
        </authorList>
    </citation>
    <scope>NUCLEOTIDE SEQUENCE [LARGE SCALE GENOMIC DNA]</scope>
    <source>
        <strain evidence="7 8">CCM 8649</strain>
    </source>
</reference>
<keyword evidence="5" id="KW-1015">Disulfide bond</keyword>
<dbReference type="PANTHER" id="PTHR33146:SF26">
    <property type="entry name" value="ENDONUCLEASE 4"/>
    <property type="match status" value="1"/>
</dbReference>
<dbReference type="CDD" id="cd11010">
    <property type="entry name" value="S1-P1_nuclease"/>
    <property type="match status" value="1"/>
</dbReference>
<dbReference type="InterPro" id="IPR003154">
    <property type="entry name" value="S1/P1nuclease"/>
</dbReference>
<keyword evidence="2" id="KW-0479">Metal-binding</keyword>
<comment type="caution">
    <text evidence="7">The sequence shown here is derived from an EMBL/GenBank/DDBJ whole genome shotgun (WGS) entry which is preliminary data.</text>
</comment>
<evidence type="ECO:0000313" key="8">
    <source>
        <dbReference type="Proteomes" id="UP000177506"/>
    </source>
</evidence>
<dbReference type="GO" id="GO:0016788">
    <property type="term" value="F:hydrolase activity, acting on ester bonds"/>
    <property type="evidence" value="ECO:0007669"/>
    <property type="project" value="InterPro"/>
</dbReference>
<evidence type="ECO:0000256" key="4">
    <source>
        <dbReference type="ARBA" id="ARBA00022801"/>
    </source>
</evidence>
<evidence type="ECO:0000256" key="3">
    <source>
        <dbReference type="ARBA" id="ARBA00022759"/>
    </source>
</evidence>
<dbReference type="Proteomes" id="UP000177506">
    <property type="component" value="Unassembled WGS sequence"/>
</dbReference>
<keyword evidence="3" id="KW-0255">Endonuclease</keyword>
<keyword evidence="8" id="KW-1185">Reference proteome</keyword>
<proteinExistence type="predicted"/>
<sequence>MSLLPFSLRAWGVVGHRAIARIAENHLTDKAKREVAALLGSETLPLVSTYPDEIRSDPAYKYTAPWHYLDTTHNLPYAQYVATIDTIKEPNAYLALQQMMAQLKDPSKPKADRVFALKFIVHLVGDVHQPMHAGHSEDQGGNKVAVKFLGRDQNLHSLWDGGLIDYEGLTYSELAQADDHASKAQVQQWQRDPMATWLFESYQLSEPLYAEAAQNPTFDYRYFPAHAVQLNQRLLQAGIRLAGVLNQIFG</sequence>
<dbReference type="GO" id="GO:0003676">
    <property type="term" value="F:nucleic acid binding"/>
    <property type="evidence" value="ECO:0007669"/>
    <property type="project" value="InterPro"/>
</dbReference>
<gene>
    <name evidence="7" type="ORF">BEN49_19465</name>
</gene>
<organism evidence="7 8">
    <name type="scientific">Hymenobacter coccineus</name>
    <dbReference type="NCBI Taxonomy" id="1908235"/>
    <lineage>
        <taxon>Bacteria</taxon>
        <taxon>Pseudomonadati</taxon>
        <taxon>Bacteroidota</taxon>
        <taxon>Cytophagia</taxon>
        <taxon>Cytophagales</taxon>
        <taxon>Hymenobacteraceae</taxon>
        <taxon>Hymenobacter</taxon>
    </lineage>
</organism>
<dbReference type="AlphaFoldDB" id="A0A1G1TKY7"/>
<evidence type="ECO:0000256" key="5">
    <source>
        <dbReference type="ARBA" id="ARBA00023157"/>
    </source>
</evidence>
<evidence type="ECO:0000256" key="2">
    <source>
        <dbReference type="ARBA" id="ARBA00022723"/>
    </source>
</evidence>